<evidence type="ECO:0000256" key="1">
    <source>
        <dbReference type="SAM" id="MobiDB-lite"/>
    </source>
</evidence>
<protein>
    <submittedName>
        <fullName evidence="3">Uncharacterized protein</fullName>
    </submittedName>
</protein>
<feature type="signal peptide" evidence="2">
    <location>
        <begin position="1"/>
        <end position="16"/>
    </location>
</feature>
<dbReference type="RefSeq" id="XP_018032817.1">
    <property type="nucleotide sequence ID" value="XM_018173386.1"/>
</dbReference>
<evidence type="ECO:0000313" key="4">
    <source>
        <dbReference type="Proteomes" id="UP000077069"/>
    </source>
</evidence>
<accession>A0A177C6F2</accession>
<organism evidence="3 4">
    <name type="scientific">Paraphaeosphaeria sporulosa</name>
    <dbReference type="NCBI Taxonomy" id="1460663"/>
    <lineage>
        <taxon>Eukaryota</taxon>
        <taxon>Fungi</taxon>
        <taxon>Dikarya</taxon>
        <taxon>Ascomycota</taxon>
        <taxon>Pezizomycotina</taxon>
        <taxon>Dothideomycetes</taxon>
        <taxon>Pleosporomycetidae</taxon>
        <taxon>Pleosporales</taxon>
        <taxon>Massarineae</taxon>
        <taxon>Didymosphaeriaceae</taxon>
        <taxon>Paraphaeosphaeria</taxon>
    </lineage>
</organism>
<dbReference type="EMBL" id="KV441556">
    <property type="protein sequence ID" value="OAG02452.1"/>
    <property type="molecule type" value="Genomic_DNA"/>
</dbReference>
<dbReference type="Proteomes" id="UP000077069">
    <property type="component" value="Unassembled WGS sequence"/>
</dbReference>
<feature type="compositionally biased region" description="Basic and acidic residues" evidence="1">
    <location>
        <begin position="107"/>
        <end position="117"/>
    </location>
</feature>
<gene>
    <name evidence="3" type="ORF">CC84DRAFT_1022325</name>
</gene>
<keyword evidence="2" id="KW-0732">Signal</keyword>
<proteinExistence type="predicted"/>
<name>A0A177C6F2_9PLEO</name>
<dbReference type="GeneID" id="28756872"/>
<feature type="compositionally biased region" description="Basic and acidic residues" evidence="1">
    <location>
        <begin position="42"/>
        <end position="52"/>
    </location>
</feature>
<evidence type="ECO:0000313" key="3">
    <source>
        <dbReference type="EMBL" id="OAG02452.1"/>
    </source>
</evidence>
<feature type="region of interest" description="Disordered" evidence="1">
    <location>
        <begin position="38"/>
        <end position="117"/>
    </location>
</feature>
<dbReference type="InParanoid" id="A0A177C6F2"/>
<reference evidence="3 4" key="1">
    <citation type="submission" date="2016-05" db="EMBL/GenBank/DDBJ databases">
        <title>Comparative analysis of secretome profiles of manganese(II)-oxidizing ascomycete fungi.</title>
        <authorList>
            <consortium name="DOE Joint Genome Institute"/>
            <person name="Zeiner C.A."/>
            <person name="Purvine S.O."/>
            <person name="Zink E.M."/>
            <person name="Wu S."/>
            <person name="Pasa-Tolic L."/>
            <person name="Chaput D.L."/>
            <person name="Haridas S."/>
            <person name="Grigoriev I.V."/>
            <person name="Santelli C.M."/>
            <person name="Hansel C.M."/>
        </authorList>
    </citation>
    <scope>NUCLEOTIDE SEQUENCE [LARGE SCALE GENOMIC DNA]</scope>
    <source>
        <strain evidence="3 4">AP3s5-JAC2a</strain>
    </source>
</reference>
<sequence length="138" mass="15052">MRATLIVAAFALAVSAAPVPQANSGSQIEGSLVEARTFSSNKDARDLKKDDTAPADELSVRYTRGGGWGRRSADPKDFIGIRQPKPQAEAAPRNELSPRSAQPEPEPDYRSTRPWHWEDKKDGVCTIVIEYQEVSGTG</sequence>
<dbReference type="AlphaFoldDB" id="A0A177C6F2"/>
<feature type="chain" id="PRO_5008057771" evidence="2">
    <location>
        <begin position="17"/>
        <end position="138"/>
    </location>
</feature>
<evidence type="ECO:0000256" key="2">
    <source>
        <dbReference type="SAM" id="SignalP"/>
    </source>
</evidence>
<keyword evidence="4" id="KW-1185">Reference proteome</keyword>